<organism evidence="1 2">
    <name type="scientific">Tetrahymena thermophila (strain SB210)</name>
    <dbReference type="NCBI Taxonomy" id="312017"/>
    <lineage>
        <taxon>Eukaryota</taxon>
        <taxon>Sar</taxon>
        <taxon>Alveolata</taxon>
        <taxon>Ciliophora</taxon>
        <taxon>Intramacronucleata</taxon>
        <taxon>Oligohymenophorea</taxon>
        <taxon>Hymenostomatida</taxon>
        <taxon>Tetrahymenina</taxon>
        <taxon>Tetrahymenidae</taxon>
        <taxon>Tetrahymena</taxon>
    </lineage>
</organism>
<gene>
    <name evidence="1" type="ORF">TTHERM_01099220</name>
</gene>
<dbReference type="InterPro" id="IPR015943">
    <property type="entry name" value="WD40/YVTN_repeat-like_dom_sf"/>
</dbReference>
<proteinExistence type="predicted"/>
<accession>Q22BJ1</accession>
<name>Q22BJ1_TETTS</name>
<sequence length="699" mass="81589">MKAVFCLTHNQQADFLCLNRECKSKKIVCSTCTQEYKETINCLELHKEDVLIMSDLQELKFSQTYDSIRAQFLKEDEYLFRQMAILNKFKFEHLGRDFYYFLIEQSQKGLKSKQDKLNIQNFDELVGYNASQIKFRKIIEDFTIKMEQKIIQIQENQLDSQQILDLEMTTINSLADEIQQFTNDLVNCQVIFESITSYQETYSDSEIENLFKKLKKIIQDFVDKKLKKKNKKKKFPQDEIYKFESKVLQNEQEVVDIVDDFQVINVKQENLLNLYSANQKTLESISLKQIQPETEVTNQIEEKSDVIMNEDSNYIFNSKTKQDSNIIPLSSTGSIAEIDDLKISNENLDDYKCKYVKLLNSIQLKSKNKVYRLKLSPNQKQLSVTCGGWNNSSGDCLLYDLDFYQSDLQLKKIINYSQIKFVDSAFSPCGKFLFLTASSRVFVYKTEYQISGKNIDKKPVLKISTIYEVRAVEVQTKVDQGDENQKENELIAAIGGHSYFELITVKLNSNDNQYSYNSDFIAVVQGQVENIKFCFNSQFIAFSVYETQQISLFDIKQKQICYISQPLGFFIWNMQIDPNYGFIAISGEHSQIQFFSLDQQNYSLSMLSSIETQFSGIITAFDFFKNYVFISCSDNSLKIFKQKNKLQSNEIYYEKIYSSSPLLHKMPTLVFCPVYKQIITGCKNGKLLRWQFTEDFEED</sequence>
<dbReference type="RefSeq" id="XP_001030338.1">
    <property type="nucleotide sequence ID" value="XM_001030338.3"/>
</dbReference>
<dbReference type="HOGENOM" id="CLU_394583_0_0_1"/>
<keyword evidence="2" id="KW-1185">Reference proteome</keyword>
<dbReference type="KEGG" id="tet:TTHERM_01099220"/>
<dbReference type="Proteomes" id="UP000009168">
    <property type="component" value="Unassembled WGS sequence"/>
</dbReference>
<dbReference type="Gene3D" id="2.130.10.10">
    <property type="entry name" value="YVTN repeat-like/Quinoprotein amine dehydrogenase"/>
    <property type="match status" value="1"/>
</dbReference>
<dbReference type="InterPro" id="IPR036322">
    <property type="entry name" value="WD40_repeat_dom_sf"/>
</dbReference>
<reference evidence="2" key="1">
    <citation type="journal article" date="2006" name="PLoS Biol.">
        <title>Macronuclear genome sequence of the ciliate Tetrahymena thermophila, a model eukaryote.</title>
        <authorList>
            <person name="Eisen J.A."/>
            <person name="Coyne R.S."/>
            <person name="Wu M."/>
            <person name="Wu D."/>
            <person name="Thiagarajan M."/>
            <person name="Wortman J.R."/>
            <person name="Badger J.H."/>
            <person name="Ren Q."/>
            <person name="Amedeo P."/>
            <person name="Jones K.M."/>
            <person name="Tallon L.J."/>
            <person name="Delcher A.L."/>
            <person name="Salzberg S.L."/>
            <person name="Silva J.C."/>
            <person name="Haas B.J."/>
            <person name="Majoros W.H."/>
            <person name="Farzad M."/>
            <person name="Carlton J.M."/>
            <person name="Smith R.K. Jr."/>
            <person name="Garg J."/>
            <person name="Pearlman R.E."/>
            <person name="Karrer K.M."/>
            <person name="Sun L."/>
            <person name="Manning G."/>
            <person name="Elde N.C."/>
            <person name="Turkewitz A.P."/>
            <person name="Asai D.J."/>
            <person name="Wilkes D.E."/>
            <person name="Wang Y."/>
            <person name="Cai H."/>
            <person name="Collins K."/>
            <person name="Stewart B.A."/>
            <person name="Lee S.R."/>
            <person name="Wilamowska K."/>
            <person name="Weinberg Z."/>
            <person name="Ruzzo W.L."/>
            <person name="Wloga D."/>
            <person name="Gaertig J."/>
            <person name="Frankel J."/>
            <person name="Tsao C.-C."/>
            <person name="Gorovsky M.A."/>
            <person name="Keeling P.J."/>
            <person name="Waller R.F."/>
            <person name="Patron N.J."/>
            <person name="Cherry J.M."/>
            <person name="Stover N.A."/>
            <person name="Krieger C.J."/>
            <person name="del Toro C."/>
            <person name="Ryder H.F."/>
            <person name="Williamson S.C."/>
            <person name="Barbeau R.A."/>
            <person name="Hamilton E.P."/>
            <person name="Orias E."/>
        </authorList>
    </citation>
    <scope>NUCLEOTIDE SEQUENCE [LARGE SCALE GENOMIC DNA]</scope>
    <source>
        <strain evidence="2">SB210</strain>
    </source>
</reference>
<dbReference type="GeneID" id="7844909"/>
<dbReference type="InParanoid" id="Q22BJ1"/>
<dbReference type="EMBL" id="GG662602">
    <property type="protein sequence ID" value="EAR82675.1"/>
    <property type="molecule type" value="Genomic_DNA"/>
</dbReference>
<evidence type="ECO:0000313" key="1">
    <source>
        <dbReference type="EMBL" id="EAR82675.1"/>
    </source>
</evidence>
<protein>
    <submittedName>
        <fullName evidence="1">Uncharacterized protein</fullName>
    </submittedName>
</protein>
<dbReference type="SUPFAM" id="SSF50978">
    <property type="entry name" value="WD40 repeat-like"/>
    <property type="match status" value="1"/>
</dbReference>
<dbReference type="AlphaFoldDB" id="Q22BJ1"/>
<evidence type="ECO:0000313" key="2">
    <source>
        <dbReference type="Proteomes" id="UP000009168"/>
    </source>
</evidence>